<dbReference type="EMBL" id="KK107119">
    <property type="protein sequence ID" value="EZA58837.1"/>
    <property type="molecule type" value="Genomic_DNA"/>
</dbReference>
<name>A0A026WS34_OOCBI</name>
<organism evidence="1 2">
    <name type="scientific">Ooceraea biroi</name>
    <name type="common">Clonal raider ant</name>
    <name type="synonym">Cerapachys biroi</name>
    <dbReference type="NCBI Taxonomy" id="2015173"/>
    <lineage>
        <taxon>Eukaryota</taxon>
        <taxon>Metazoa</taxon>
        <taxon>Ecdysozoa</taxon>
        <taxon>Arthropoda</taxon>
        <taxon>Hexapoda</taxon>
        <taxon>Insecta</taxon>
        <taxon>Pterygota</taxon>
        <taxon>Neoptera</taxon>
        <taxon>Endopterygota</taxon>
        <taxon>Hymenoptera</taxon>
        <taxon>Apocrita</taxon>
        <taxon>Aculeata</taxon>
        <taxon>Formicoidea</taxon>
        <taxon>Formicidae</taxon>
        <taxon>Dorylinae</taxon>
        <taxon>Ooceraea</taxon>
    </lineage>
</organism>
<proteinExistence type="predicted"/>
<evidence type="ECO:0000313" key="1">
    <source>
        <dbReference type="EMBL" id="EZA58837.1"/>
    </source>
</evidence>
<protein>
    <submittedName>
        <fullName evidence="1">Uncharacterized protein</fullName>
    </submittedName>
</protein>
<evidence type="ECO:0000313" key="2">
    <source>
        <dbReference type="Proteomes" id="UP000053097"/>
    </source>
</evidence>
<dbReference type="AlphaFoldDB" id="A0A026WS34"/>
<accession>A0A026WS34</accession>
<reference evidence="1 2" key="1">
    <citation type="journal article" date="2014" name="Curr. Biol.">
        <title>The genome of the clonal raider ant Cerapachys biroi.</title>
        <authorList>
            <person name="Oxley P.R."/>
            <person name="Ji L."/>
            <person name="Fetter-Pruneda I."/>
            <person name="McKenzie S.K."/>
            <person name="Li C."/>
            <person name="Hu H."/>
            <person name="Zhang G."/>
            <person name="Kronauer D.J."/>
        </authorList>
    </citation>
    <scope>NUCLEOTIDE SEQUENCE [LARGE SCALE GENOMIC DNA]</scope>
</reference>
<dbReference type="OrthoDB" id="7694537at2759"/>
<keyword evidence="2" id="KW-1185">Reference proteome</keyword>
<dbReference type="Proteomes" id="UP000053097">
    <property type="component" value="Unassembled WGS sequence"/>
</dbReference>
<dbReference type="STRING" id="2015173.A0A026WS34"/>
<gene>
    <name evidence="1" type="ORF">X777_15006</name>
</gene>
<sequence>MSRGEFLHKIIQKALSGQMHLEKQILKALRYYSNRVEFNDMGALPIMWVWVEVYVLKAEVQLGSMIQQTLDFNKLEYKEKLAYNNVISYLAENPDLLQNNQDFDFEKYKTQGEFVKALFQYIMKKSQVHGKIKNNIKMLVSHVKMTGAGAIPLPSLSES</sequence>